<feature type="compositionally biased region" description="Pro residues" evidence="9">
    <location>
        <begin position="1018"/>
        <end position="1035"/>
    </location>
</feature>
<dbReference type="SMART" id="SM01165">
    <property type="entry name" value="DUF1866"/>
    <property type="match status" value="1"/>
</dbReference>
<name>T1ITZ6_STRMM</name>
<dbReference type="Gene3D" id="3.60.10.10">
    <property type="entry name" value="Endonuclease/exonuclease/phosphatase"/>
    <property type="match status" value="1"/>
</dbReference>
<dbReference type="SMART" id="SM00128">
    <property type="entry name" value="IPPc"/>
    <property type="match status" value="1"/>
</dbReference>
<dbReference type="Pfam" id="PF02383">
    <property type="entry name" value="Syja_N"/>
    <property type="match status" value="1"/>
</dbReference>
<evidence type="ECO:0000256" key="7">
    <source>
        <dbReference type="ARBA" id="ARBA00023098"/>
    </source>
</evidence>
<keyword evidence="7" id="KW-0443">Lipid metabolism</keyword>
<dbReference type="InterPro" id="IPR000300">
    <property type="entry name" value="IPPc"/>
</dbReference>
<dbReference type="GO" id="GO:0046856">
    <property type="term" value="P:phosphatidylinositol dephosphorylation"/>
    <property type="evidence" value="ECO:0007669"/>
    <property type="project" value="InterPro"/>
</dbReference>
<sequence length="1201" mass="135165">MVLGKIFRVYHKINNPNAYGVLLEQRNKDETLLFESQAVAVLSSQETEAIKRQYTRLLDGFGCLGVLQLNCGEEVLLYLVMLTGCISMGKIGDSEIFRVTSTNFVSLQNHVGDEERIVEVRKVLNSGTFYFSWCANGEPLDLSLCAQRRFKTKETDNRFFWNRTLHIHLQRFNVPCNVWLLKILCGSIEIRTVYVGGQQARAAIISRLSCERAGTRFNVRGANDDGHVANFVETEQVIFLNDQVSSYVQTRGSIPLFWEQPGVQVGSHKVKMSRGTEAASAVFDRHLSMIRYRYGLQVLVNLLGCKEGEKMLSQMFYSHHTASRFKEEIPYIPFDYHTMVRSGRDNLKILKSKVNQYLEKFSFFYAVGPSIVESQCGAIRTNCLDCLDRTNCVQTLFGMEVLAKQLHFLGMKDKPQIGRFEELFRQLWVINGDEISKIYAGTGALEGKSKLRDGARSVGRTIQNNLLDSSKQEAIDILLLGSILNSELADRARTLLPTYLLHAPSNLLEAMCSRNEEYTHSIPVRIAVGTWNVNGGKNLHNVAFKHQPLSLWLLDAPKNSKSTTLLDFVPECDTKNVDVFAVGFEEIVDLNAGNIMAASTTNQREWGLEIHKMINRDNRYVLLTSIQLVGVCLFVYVRPQLAPFVRDVASDLVKTGLGGATGNKGGVAIRFLLHNTSICFVCAHFAAGQSQYNERNADYTEITRKLLFPMNRTLSSHEYVFWCGDFNYRIDMPIDEVKDAVKRNDWQALLEHDQLKVQQTAGQVFQDFIEGEVNFPPTYKYDIFSDDYDTSDKSRIPAWTDRVLFRRKKSNCNLNVGKVAYYGRGELKTSDHRPVLGIFNVDVVKVDCDKQNEILQDVIEHLGPPDGTVVVRVEEINHEMVFNNTFIEEIMNMFSTVGQVVLIRFVEDTMWITFRDGVSALKALEWNGNEIQGHPLLLSLRTSDWKIEIEKQLKLCINNTIPLVDDEQFNMNQNYEMSQGLEDSLEASYYDEDDGEIHSSSERNSPVPTAGSESPKPGHQPPPRPAPPQRPPPPKIDSSVEASPVKSVPRAGVISVQPGTCPTPHTQKEVLVASADNVKVTNSKPSTNTSDYNWTNAWDEPPSFEEGSRKLSKDEDQFSHPPPNMEPPPPPDLEQPDSGHPPPNQPPPPPPAEKNENKVSSSAPKIPAREFAPPLPLRPRDLPIAPPPIPSRNLPPVPPRT</sequence>
<dbReference type="Pfam" id="PF08952">
    <property type="entry name" value="DUF1866"/>
    <property type="match status" value="1"/>
</dbReference>
<evidence type="ECO:0000256" key="4">
    <source>
        <dbReference type="ARBA" id="ARBA00013044"/>
    </source>
</evidence>
<dbReference type="PROSITE" id="PS50102">
    <property type="entry name" value="RRM"/>
    <property type="match status" value="1"/>
</dbReference>
<evidence type="ECO:0000256" key="9">
    <source>
        <dbReference type="SAM" id="MobiDB-lite"/>
    </source>
</evidence>
<evidence type="ECO:0000259" key="10">
    <source>
        <dbReference type="PROSITE" id="PS50102"/>
    </source>
</evidence>
<dbReference type="Proteomes" id="UP000014500">
    <property type="component" value="Unassembled WGS sequence"/>
</dbReference>
<evidence type="ECO:0000256" key="2">
    <source>
        <dbReference type="ARBA" id="ARBA00008943"/>
    </source>
</evidence>
<feature type="compositionally biased region" description="Pro residues" evidence="9">
    <location>
        <begin position="1120"/>
        <end position="1152"/>
    </location>
</feature>
<dbReference type="InterPro" id="IPR015047">
    <property type="entry name" value="SYNJ1/2_RRM"/>
</dbReference>
<dbReference type="InterPro" id="IPR035979">
    <property type="entry name" value="RBD_domain_sf"/>
</dbReference>
<comment type="similarity">
    <text evidence="3">In the central section; belongs to the inositol 1,4,5-trisphosphate 5-phosphatase family.</text>
</comment>
<evidence type="ECO:0000313" key="13">
    <source>
        <dbReference type="Proteomes" id="UP000014500"/>
    </source>
</evidence>
<organism evidence="12 13">
    <name type="scientific">Strigamia maritima</name>
    <name type="common">European centipede</name>
    <name type="synonym">Geophilus maritimus</name>
    <dbReference type="NCBI Taxonomy" id="126957"/>
    <lineage>
        <taxon>Eukaryota</taxon>
        <taxon>Metazoa</taxon>
        <taxon>Ecdysozoa</taxon>
        <taxon>Arthropoda</taxon>
        <taxon>Myriapoda</taxon>
        <taxon>Chilopoda</taxon>
        <taxon>Pleurostigmophora</taxon>
        <taxon>Geophilomorpha</taxon>
        <taxon>Linotaeniidae</taxon>
        <taxon>Strigamia</taxon>
    </lineage>
</organism>
<dbReference type="InterPro" id="IPR000504">
    <property type="entry name" value="RRM_dom"/>
</dbReference>
<dbReference type="eggNOG" id="KOG0566">
    <property type="taxonomic scope" value="Eukaryota"/>
</dbReference>
<dbReference type="InterPro" id="IPR036691">
    <property type="entry name" value="Endo/exonu/phosph_ase_sf"/>
</dbReference>
<dbReference type="OMA" id="HPCHELR"/>
<dbReference type="InterPro" id="IPR012677">
    <property type="entry name" value="Nucleotide-bd_a/b_plait_sf"/>
</dbReference>
<evidence type="ECO:0000256" key="1">
    <source>
        <dbReference type="ARBA" id="ARBA00001786"/>
    </source>
</evidence>
<dbReference type="EC" id="3.1.3.36" evidence="4"/>
<feature type="region of interest" description="Disordered" evidence="9">
    <location>
        <begin position="992"/>
        <end position="1201"/>
    </location>
</feature>
<dbReference type="GO" id="GO:0098793">
    <property type="term" value="C:presynapse"/>
    <property type="evidence" value="ECO:0007669"/>
    <property type="project" value="GOC"/>
</dbReference>
<evidence type="ECO:0000256" key="6">
    <source>
        <dbReference type="ARBA" id="ARBA00022884"/>
    </source>
</evidence>
<dbReference type="PANTHER" id="PTHR11200">
    <property type="entry name" value="INOSITOL 5-PHOSPHATASE"/>
    <property type="match status" value="1"/>
</dbReference>
<feature type="domain" description="RRM" evidence="10">
    <location>
        <begin position="869"/>
        <end position="943"/>
    </location>
</feature>
<feature type="compositionally biased region" description="Basic and acidic residues" evidence="9">
    <location>
        <begin position="1106"/>
        <end position="1118"/>
    </location>
</feature>
<evidence type="ECO:0000313" key="12">
    <source>
        <dbReference type="EnsemblMetazoa" id="SMAR004607-PA"/>
    </source>
</evidence>
<evidence type="ECO:0000259" key="11">
    <source>
        <dbReference type="PROSITE" id="PS50275"/>
    </source>
</evidence>
<dbReference type="AlphaFoldDB" id="T1ITZ6"/>
<dbReference type="PhylomeDB" id="T1ITZ6"/>
<dbReference type="PROSITE" id="PS50275">
    <property type="entry name" value="SAC"/>
    <property type="match status" value="1"/>
</dbReference>
<keyword evidence="13" id="KW-1185">Reference proteome</keyword>
<proteinExistence type="inferred from homology"/>
<feature type="domain" description="SAC" evidence="11">
    <location>
        <begin position="120"/>
        <end position="441"/>
    </location>
</feature>
<evidence type="ECO:0000256" key="3">
    <source>
        <dbReference type="ARBA" id="ARBA00009678"/>
    </source>
</evidence>
<keyword evidence="5" id="KW-0378">Hydrolase</keyword>
<reference evidence="12" key="2">
    <citation type="submission" date="2015-02" db="UniProtKB">
        <authorList>
            <consortium name="EnsemblMetazoa"/>
        </authorList>
    </citation>
    <scope>IDENTIFICATION</scope>
</reference>
<evidence type="ECO:0000256" key="8">
    <source>
        <dbReference type="PROSITE-ProRule" id="PRU00176"/>
    </source>
</evidence>
<dbReference type="SUPFAM" id="SSF54928">
    <property type="entry name" value="RNA-binding domain, RBD"/>
    <property type="match status" value="1"/>
</dbReference>
<reference evidence="13" key="1">
    <citation type="submission" date="2011-05" db="EMBL/GenBank/DDBJ databases">
        <authorList>
            <person name="Richards S.R."/>
            <person name="Qu J."/>
            <person name="Jiang H."/>
            <person name="Jhangiani S.N."/>
            <person name="Agravi P."/>
            <person name="Goodspeed R."/>
            <person name="Gross S."/>
            <person name="Mandapat C."/>
            <person name="Jackson L."/>
            <person name="Mathew T."/>
            <person name="Pu L."/>
            <person name="Thornton R."/>
            <person name="Saada N."/>
            <person name="Wilczek-Boney K.B."/>
            <person name="Lee S."/>
            <person name="Kovar C."/>
            <person name="Wu Y."/>
            <person name="Scherer S.E."/>
            <person name="Worley K.C."/>
            <person name="Muzny D.M."/>
            <person name="Gibbs R."/>
        </authorList>
    </citation>
    <scope>NUCLEOTIDE SEQUENCE</scope>
    <source>
        <strain evidence="13">Brora</strain>
    </source>
</reference>
<protein>
    <recommendedName>
        <fullName evidence="4">phosphoinositide 5-phosphatase</fullName>
        <ecNumber evidence="4">3.1.3.36</ecNumber>
    </recommendedName>
</protein>
<dbReference type="PANTHER" id="PTHR11200:SF257">
    <property type="entry name" value="PHOSPHOINOSITIDE 5-PHOSPHATASE"/>
    <property type="match status" value="1"/>
</dbReference>
<feature type="compositionally biased region" description="Polar residues" evidence="9">
    <location>
        <begin position="1079"/>
        <end position="1096"/>
    </location>
</feature>
<dbReference type="Pfam" id="PF22669">
    <property type="entry name" value="Exo_endo_phos2"/>
    <property type="match status" value="1"/>
</dbReference>
<dbReference type="InterPro" id="IPR046985">
    <property type="entry name" value="IP5"/>
</dbReference>
<dbReference type="Gene3D" id="3.30.70.330">
    <property type="match status" value="1"/>
</dbReference>
<dbReference type="SUPFAM" id="SSF56219">
    <property type="entry name" value="DNase I-like"/>
    <property type="match status" value="1"/>
</dbReference>
<evidence type="ECO:0000256" key="5">
    <source>
        <dbReference type="ARBA" id="ARBA00022801"/>
    </source>
</evidence>
<accession>T1ITZ6</accession>
<dbReference type="HOGENOM" id="CLU_003016_5_0_1"/>
<feature type="compositionally biased region" description="Pro residues" evidence="9">
    <location>
        <begin position="1184"/>
        <end position="1201"/>
    </location>
</feature>
<dbReference type="GO" id="GO:0048488">
    <property type="term" value="P:synaptic vesicle endocytosis"/>
    <property type="evidence" value="ECO:0007669"/>
    <property type="project" value="TreeGrafter"/>
</dbReference>
<dbReference type="GO" id="GO:0004439">
    <property type="term" value="F:phosphatidylinositol-4,5-bisphosphate 5-phosphatase activity"/>
    <property type="evidence" value="ECO:0007669"/>
    <property type="project" value="UniProtKB-EC"/>
</dbReference>
<dbReference type="GO" id="GO:0003723">
    <property type="term" value="F:RNA binding"/>
    <property type="evidence" value="ECO:0007669"/>
    <property type="project" value="UniProtKB-UniRule"/>
</dbReference>
<dbReference type="EnsemblMetazoa" id="SMAR004607-RA">
    <property type="protein sequence ID" value="SMAR004607-PA"/>
    <property type="gene ID" value="SMAR004607"/>
</dbReference>
<comment type="similarity">
    <text evidence="2">Belongs to the synaptojanin family.</text>
</comment>
<dbReference type="InterPro" id="IPR002013">
    <property type="entry name" value="SAC_dom"/>
</dbReference>
<dbReference type="EMBL" id="AFFK01019304">
    <property type="status" value="NOT_ANNOTATED_CDS"/>
    <property type="molecule type" value="Genomic_DNA"/>
</dbReference>
<dbReference type="STRING" id="126957.T1ITZ6"/>
<comment type="catalytic activity">
    <reaction evidence="1">
        <text>a 1,2-diacyl-sn-glycero-3-phospho-(1D-myo-inositol-4,5-bisphosphate) + H2O = a 1,2-diacyl-sn-glycero-3-phospho-(1D-myo-inositol 4-phosphate) + phosphate</text>
        <dbReference type="Rhea" id="RHEA:22764"/>
        <dbReference type="ChEBI" id="CHEBI:15377"/>
        <dbReference type="ChEBI" id="CHEBI:43474"/>
        <dbReference type="ChEBI" id="CHEBI:58178"/>
        <dbReference type="ChEBI" id="CHEBI:58456"/>
        <dbReference type="EC" id="3.1.3.36"/>
    </reaction>
</comment>
<keyword evidence="6 8" id="KW-0694">RNA-binding</keyword>